<dbReference type="Proteomes" id="UP000183788">
    <property type="component" value="Unassembled WGS sequence"/>
</dbReference>
<dbReference type="AlphaFoldDB" id="A0A1K1SJL2"/>
<dbReference type="Gene3D" id="2.40.10.120">
    <property type="match status" value="1"/>
</dbReference>
<keyword evidence="3" id="KW-0378">Hydrolase</keyword>
<evidence type="ECO:0000313" key="2">
    <source>
        <dbReference type="EMBL" id="SFW84537.1"/>
    </source>
</evidence>
<dbReference type="Pfam" id="PF13365">
    <property type="entry name" value="Trypsin_2"/>
    <property type="match status" value="1"/>
</dbReference>
<protein>
    <submittedName>
        <fullName evidence="3">Serine protease</fullName>
    </submittedName>
    <submittedName>
        <fullName evidence="2">Trypsin-like peptidase domain-containing protein</fullName>
    </submittedName>
</protein>
<dbReference type="EMBL" id="CP140154">
    <property type="protein sequence ID" value="WQG89875.1"/>
    <property type="molecule type" value="Genomic_DNA"/>
</dbReference>
<keyword evidence="1" id="KW-0732">Signal</keyword>
<dbReference type="Proteomes" id="UP001326715">
    <property type="component" value="Chromosome"/>
</dbReference>
<dbReference type="RefSeq" id="WP_072364733.1">
    <property type="nucleotide sequence ID" value="NZ_CP139972.1"/>
</dbReference>
<evidence type="ECO:0000313" key="4">
    <source>
        <dbReference type="Proteomes" id="UP000183788"/>
    </source>
</evidence>
<feature type="signal peptide" evidence="1">
    <location>
        <begin position="1"/>
        <end position="20"/>
    </location>
</feature>
<dbReference type="SUPFAM" id="SSF50494">
    <property type="entry name" value="Trypsin-like serine proteases"/>
    <property type="match status" value="1"/>
</dbReference>
<reference evidence="3 5" key="2">
    <citation type="submission" date="2023-11" db="EMBL/GenBank/DDBJ databases">
        <title>MicrobeMod: A computational toolkit for identifying prokaryotic methylation and restriction-modification with nanopore sequencing.</title>
        <authorList>
            <person name="Crits-Christoph A."/>
            <person name="Kang S.C."/>
            <person name="Lee H."/>
            <person name="Ostrov N."/>
        </authorList>
    </citation>
    <scope>NUCLEOTIDE SEQUENCE [LARGE SCALE GENOMIC DNA]</scope>
    <source>
        <strain evidence="3 5">ATCC 23090</strain>
    </source>
</reference>
<dbReference type="EMBL" id="FPIZ01000024">
    <property type="protein sequence ID" value="SFW84537.1"/>
    <property type="molecule type" value="Genomic_DNA"/>
</dbReference>
<dbReference type="GO" id="GO:0006508">
    <property type="term" value="P:proteolysis"/>
    <property type="evidence" value="ECO:0007669"/>
    <property type="project" value="UniProtKB-KW"/>
</dbReference>
<keyword evidence="5" id="KW-1185">Reference proteome</keyword>
<keyword evidence="3" id="KW-0645">Protease</keyword>
<organism evidence="2 4">
    <name type="scientific">Chitinophaga sancti</name>
    <dbReference type="NCBI Taxonomy" id="1004"/>
    <lineage>
        <taxon>Bacteria</taxon>
        <taxon>Pseudomonadati</taxon>
        <taxon>Bacteroidota</taxon>
        <taxon>Chitinophagia</taxon>
        <taxon>Chitinophagales</taxon>
        <taxon>Chitinophagaceae</taxon>
        <taxon>Chitinophaga</taxon>
    </lineage>
</organism>
<evidence type="ECO:0000313" key="5">
    <source>
        <dbReference type="Proteomes" id="UP001326715"/>
    </source>
</evidence>
<dbReference type="STRING" id="1004.SAMN05661012_05573"/>
<sequence>MFRKWVLLAMLVGSGHTLLAQDTIQFRDDDQFTKLVYNNVREDMKGGGVKGFRQLWAESVNVLPSQKVSVKYTQAKEKKPMTPVALAKQLHEQVFVIWKFFRKTETNIEGISIAATAFPINEDGTMVTNQHVFEVLLKKTPEFYEMDSTLFLSDVNGNVFSIDKILSCDENADLALFTIKNVHAVKIHPLALGNDAPVGTPVYLLSHPEGFPYYFSSGQVARNAKYGEFGAYTERMDITADYAIGSSGGPIVNEFGALIGVVSSTHSIYGKQRQEMQMVVKQTIPVRSIYSIMTK</sequence>
<evidence type="ECO:0000313" key="3">
    <source>
        <dbReference type="EMBL" id="WQG89875.1"/>
    </source>
</evidence>
<name>A0A1K1SJL2_9BACT</name>
<feature type="chain" id="PRO_5013176587" evidence="1">
    <location>
        <begin position="21"/>
        <end position="295"/>
    </location>
</feature>
<evidence type="ECO:0000256" key="1">
    <source>
        <dbReference type="SAM" id="SignalP"/>
    </source>
</evidence>
<dbReference type="GO" id="GO:0008233">
    <property type="term" value="F:peptidase activity"/>
    <property type="evidence" value="ECO:0007669"/>
    <property type="project" value="UniProtKB-KW"/>
</dbReference>
<gene>
    <name evidence="2" type="ORF">SAMN05661012_05573</name>
    <name evidence="3" type="ORF">SR876_00070</name>
</gene>
<dbReference type="OrthoDB" id="636533at2"/>
<accession>A0A1K1SJL2</accession>
<proteinExistence type="predicted"/>
<reference evidence="2 4" key="1">
    <citation type="submission" date="2016-11" db="EMBL/GenBank/DDBJ databases">
        <authorList>
            <person name="Jaros S."/>
            <person name="Januszkiewicz K."/>
            <person name="Wedrychowicz H."/>
        </authorList>
    </citation>
    <scope>NUCLEOTIDE SEQUENCE [LARGE SCALE GENOMIC DNA]</scope>
    <source>
        <strain evidence="2 4">DSM 784</strain>
    </source>
</reference>
<dbReference type="InterPro" id="IPR009003">
    <property type="entry name" value="Peptidase_S1_PA"/>
</dbReference>